<accession>A0A7S4R075</accession>
<dbReference type="EMBL" id="HBNR01040838">
    <property type="protein sequence ID" value="CAE4599499.1"/>
    <property type="molecule type" value="Transcribed_RNA"/>
</dbReference>
<keyword evidence="3" id="KW-0808">Transferase</keyword>
<dbReference type="PANTHER" id="PTHR13610">
    <property type="entry name" value="METHYLTRANSFERASE DOMAIN-CONTAINING PROTEIN"/>
    <property type="match status" value="1"/>
</dbReference>
<reference evidence="6" key="1">
    <citation type="submission" date="2021-01" db="EMBL/GenBank/DDBJ databases">
        <authorList>
            <person name="Corre E."/>
            <person name="Pelletier E."/>
            <person name="Niang G."/>
            <person name="Scheremetjew M."/>
            <person name="Finn R."/>
            <person name="Kale V."/>
            <person name="Holt S."/>
            <person name="Cochrane G."/>
            <person name="Meng A."/>
            <person name="Brown T."/>
            <person name="Cohen L."/>
        </authorList>
    </citation>
    <scope>NUCLEOTIDE SEQUENCE</scope>
    <source>
        <strain evidence="6">CCMP3105</strain>
    </source>
</reference>
<dbReference type="Pfam" id="PF13649">
    <property type="entry name" value="Methyltransf_25"/>
    <property type="match status" value="1"/>
</dbReference>
<dbReference type="GO" id="GO:0005739">
    <property type="term" value="C:mitochondrion"/>
    <property type="evidence" value="ECO:0007669"/>
    <property type="project" value="TreeGrafter"/>
</dbReference>
<sequence>MAGAASASSTEAPADDDGYGWGDVWRVACSPSRPFELEASVSPLLTVSENVLRQSLDCLEQGTGGITLPFLELGSGSGRASICAASRLGVRAVGLELEEGLVEEARATASTAGVAHLCEFRQEDVMERRWATGPGTWGVAFVHLLPEALAKLEPSLLGLECPIICINYKLPRAAVSASGIGWTIYCMPAARYCR</sequence>
<dbReference type="InterPro" id="IPR041698">
    <property type="entry name" value="Methyltransf_25"/>
</dbReference>
<organism evidence="6">
    <name type="scientific">Alexandrium monilatum</name>
    <dbReference type="NCBI Taxonomy" id="311494"/>
    <lineage>
        <taxon>Eukaryota</taxon>
        <taxon>Sar</taxon>
        <taxon>Alveolata</taxon>
        <taxon>Dinophyceae</taxon>
        <taxon>Gonyaulacales</taxon>
        <taxon>Pyrocystaceae</taxon>
        <taxon>Alexandrium</taxon>
    </lineage>
</organism>
<dbReference type="GO" id="GO:1905706">
    <property type="term" value="P:regulation of mitochondrial ATP synthesis coupled proton transport"/>
    <property type="evidence" value="ECO:0007669"/>
    <property type="project" value="TreeGrafter"/>
</dbReference>
<keyword evidence="2" id="KW-0489">Methyltransferase</keyword>
<dbReference type="GO" id="GO:0016279">
    <property type="term" value="F:protein-lysine N-methyltransferase activity"/>
    <property type="evidence" value="ECO:0007669"/>
    <property type="project" value="InterPro"/>
</dbReference>
<dbReference type="Gene3D" id="3.40.50.150">
    <property type="entry name" value="Vaccinia Virus protein VP39"/>
    <property type="match status" value="1"/>
</dbReference>
<proteinExistence type="inferred from homology"/>
<dbReference type="PANTHER" id="PTHR13610:SF11">
    <property type="entry name" value="METHYLTRANSFERASE DOMAIN-CONTAINING PROTEIN"/>
    <property type="match status" value="1"/>
</dbReference>
<gene>
    <name evidence="6" type="ORF">AMON00008_LOCUS28309</name>
</gene>
<keyword evidence="4" id="KW-0949">S-adenosyl-L-methionine</keyword>
<dbReference type="GO" id="GO:0032259">
    <property type="term" value="P:methylation"/>
    <property type="evidence" value="ECO:0007669"/>
    <property type="project" value="UniProtKB-KW"/>
</dbReference>
<evidence type="ECO:0000256" key="2">
    <source>
        <dbReference type="ARBA" id="ARBA00022603"/>
    </source>
</evidence>
<comment type="similarity">
    <text evidence="1">Belongs to the ANT/ATPSC lysine N-methyltransferase family.</text>
</comment>
<protein>
    <recommendedName>
        <fullName evidence="5">Methyltransferase domain-containing protein</fullName>
    </recommendedName>
</protein>
<evidence type="ECO:0000259" key="5">
    <source>
        <dbReference type="Pfam" id="PF13649"/>
    </source>
</evidence>
<evidence type="ECO:0000256" key="1">
    <source>
        <dbReference type="ARBA" id="ARBA00010633"/>
    </source>
</evidence>
<evidence type="ECO:0000313" key="6">
    <source>
        <dbReference type="EMBL" id="CAE4599499.1"/>
    </source>
</evidence>
<dbReference type="InterPro" id="IPR029063">
    <property type="entry name" value="SAM-dependent_MTases_sf"/>
</dbReference>
<feature type="domain" description="Methyltransferase" evidence="5">
    <location>
        <begin position="71"/>
        <end position="130"/>
    </location>
</feature>
<dbReference type="SUPFAM" id="SSF53335">
    <property type="entry name" value="S-adenosyl-L-methionine-dependent methyltransferases"/>
    <property type="match status" value="1"/>
</dbReference>
<name>A0A7S4R075_9DINO</name>
<evidence type="ECO:0000256" key="3">
    <source>
        <dbReference type="ARBA" id="ARBA00022679"/>
    </source>
</evidence>
<dbReference type="AlphaFoldDB" id="A0A7S4R075"/>
<dbReference type="InterPro" id="IPR026170">
    <property type="entry name" value="FAM173A/B"/>
</dbReference>
<evidence type="ECO:0000256" key="4">
    <source>
        <dbReference type="ARBA" id="ARBA00022691"/>
    </source>
</evidence>